<sequence>MILIPINLLRINAKIYIKIPLIIVLNNILLYMQNYAPYLKYRYILSKLSNFIHLSQLCN</sequence>
<proteinExistence type="predicted"/>
<accession>A0AAD2DDY2</accession>
<evidence type="ECO:0000313" key="1">
    <source>
        <dbReference type="EMBL" id="CAI3617049.1"/>
    </source>
</evidence>
<organism evidence="1 2">
    <name type="scientific">Clostridium neonatale</name>
    <dbReference type="NCBI Taxonomy" id="137838"/>
    <lineage>
        <taxon>Bacteria</taxon>
        <taxon>Bacillati</taxon>
        <taxon>Bacillota</taxon>
        <taxon>Clostridia</taxon>
        <taxon>Eubacteriales</taxon>
        <taxon>Clostridiaceae</taxon>
        <taxon>Clostridium</taxon>
    </lineage>
</organism>
<protein>
    <submittedName>
        <fullName evidence="1">Uncharacterized protein</fullName>
    </submittedName>
</protein>
<dbReference type="Proteomes" id="UP001189143">
    <property type="component" value="Unassembled WGS sequence"/>
</dbReference>
<dbReference type="EMBL" id="CAMTCP010000236">
    <property type="protein sequence ID" value="CAI3617049.1"/>
    <property type="molecule type" value="Genomic_DNA"/>
</dbReference>
<reference evidence="1" key="1">
    <citation type="submission" date="2022-10" db="EMBL/GenBank/DDBJ databases">
        <authorList>
            <person name="Aires J."/>
            <person name="Mesa V."/>
        </authorList>
    </citation>
    <scope>NUCLEOTIDE SEQUENCE</scope>
    <source>
        <strain evidence="1">Clostridium neonatale JD116</strain>
    </source>
</reference>
<comment type="caution">
    <text evidence="1">The sequence shown here is derived from an EMBL/GenBank/DDBJ whole genome shotgun (WGS) entry which is preliminary data.</text>
</comment>
<gene>
    <name evidence="1" type="ORF">CNEO2_390042</name>
</gene>
<name>A0AAD2DDY2_9CLOT</name>
<dbReference type="AlphaFoldDB" id="A0AAD2DDY2"/>
<evidence type="ECO:0000313" key="2">
    <source>
        <dbReference type="Proteomes" id="UP001189143"/>
    </source>
</evidence>